<reference evidence="4" key="2">
    <citation type="submission" date="2015-01" db="EMBL/GenBank/DDBJ databases">
        <title>Evolutionary Origins and Diversification of the Mycorrhizal Mutualists.</title>
        <authorList>
            <consortium name="DOE Joint Genome Institute"/>
            <consortium name="Mycorrhizal Genomics Consortium"/>
            <person name="Kohler A."/>
            <person name="Kuo A."/>
            <person name="Nagy L.G."/>
            <person name="Floudas D."/>
            <person name="Copeland A."/>
            <person name="Barry K.W."/>
            <person name="Cichocki N."/>
            <person name="Veneault-Fourrey C."/>
            <person name="LaButti K."/>
            <person name="Lindquist E.A."/>
            <person name="Lipzen A."/>
            <person name="Lundell T."/>
            <person name="Morin E."/>
            <person name="Murat C."/>
            <person name="Riley R."/>
            <person name="Ohm R."/>
            <person name="Sun H."/>
            <person name="Tunlid A."/>
            <person name="Henrissat B."/>
            <person name="Grigoriev I.V."/>
            <person name="Hibbett D.S."/>
            <person name="Martin F."/>
        </authorList>
    </citation>
    <scope>NUCLEOTIDE SEQUENCE [LARGE SCALE GENOMIC DNA]</scope>
    <source>
        <strain evidence="4">Foug A</strain>
    </source>
</reference>
<dbReference type="OrthoDB" id="3222551at2759"/>
<organism evidence="3 4">
    <name type="scientific">Scleroderma citrinum Foug A</name>
    <dbReference type="NCBI Taxonomy" id="1036808"/>
    <lineage>
        <taxon>Eukaryota</taxon>
        <taxon>Fungi</taxon>
        <taxon>Dikarya</taxon>
        <taxon>Basidiomycota</taxon>
        <taxon>Agaricomycotina</taxon>
        <taxon>Agaricomycetes</taxon>
        <taxon>Agaricomycetidae</taxon>
        <taxon>Boletales</taxon>
        <taxon>Sclerodermatineae</taxon>
        <taxon>Sclerodermataceae</taxon>
        <taxon>Scleroderma</taxon>
    </lineage>
</organism>
<keyword evidence="1" id="KW-0863">Zinc-finger</keyword>
<evidence type="ECO:0000313" key="4">
    <source>
        <dbReference type="Proteomes" id="UP000053989"/>
    </source>
</evidence>
<dbReference type="PROSITE" id="PS50157">
    <property type="entry name" value="ZINC_FINGER_C2H2_2"/>
    <property type="match status" value="1"/>
</dbReference>
<gene>
    <name evidence="3" type="ORF">SCLCIDRAFT_1211601</name>
</gene>
<dbReference type="InParanoid" id="A0A0C3E0N3"/>
<dbReference type="HOGENOM" id="CLU_2590300_0_0_1"/>
<feature type="domain" description="C2H2-type" evidence="2">
    <location>
        <begin position="42"/>
        <end position="72"/>
    </location>
</feature>
<accession>A0A0C3E0N3</accession>
<keyword evidence="1" id="KW-0479">Metal-binding</keyword>
<dbReference type="Proteomes" id="UP000053989">
    <property type="component" value="Unassembled WGS sequence"/>
</dbReference>
<evidence type="ECO:0000313" key="3">
    <source>
        <dbReference type="EMBL" id="KIM66360.1"/>
    </source>
</evidence>
<dbReference type="PROSITE" id="PS00028">
    <property type="entry name" value="ZINC_FINGER_C2H2_1"/>
    <property type="match status" value="1"/>
</dbReference>
<reference evidence="3 4" key="1">
    <citation type="submission" date="2014-04" db="EMBL/GenBank/DDBJ databases">
        <authorList>
            <consortium name="DOE Joint Genome Institute"/>
            <person name="Kuo A."/>
            <person name="Kohler A."/>
            <person name="Nagy L.G."/>
            <person name="Floudas D."/>
            <person name="Copeland A."/>
            <person name="Barry K.W."/>
            <person name="Cichocki N."/>
            <person name="Veneault-Fourrey C."/>
            <person name="LaButti K."/>
            <person name="Lindquist E.A."/>
            <person name="Lipzen A."/>
            <person name="Lundell T."/>
            <person name="Morin E."/>
            <person name="Murat C."/>
            <person name="Sun H."/>
            <person name="Tunlid A."/>
            <person name="Henrissat B."/>
            <person name="Grigoriev I.V."/>
            <person name="Hibbett D.S."/>
            <person name="Martin F."/>
            <person name="Nordberg H.P."/>
            <person name="Cantor M.N."/>
            <person name="Hua S.X."/>
        </authorList>
    </citation>
    <scope>NUCLEOTIDE SEQUENCE [LARGE SCALE GENOMIC DNA]</scope>
    <source>
        <strain evidence="3 4">Foug A</strain>
    </source>
</reference>
<dbReference type="AlphaFoldDB" id="A0A0C3E0N3"/>
<sequence>MDGPHLPSILKSAPAVQDTTTTIDQVNSGHGRVTSPEETPIYICAFQDCNRLFPSRDRVMLHRKRDHDSEDDRDILTWNE</sequence>
<evidence type="ECO:0000256" key="1">
    <source>
        <dbReference type="PROSITE-ProRule" id="PRU00042"/>
    </source>
</evidence>
<keyword evidence="4" id="KW-1185">Reference proteome</keyword>
<name>A0A0C3E0N3_9AGAM</name>
<dbReference type="InterPro" id="IPR013087">
    <property type="entry name" value="Znf_C2H2_type"/>
</dbReference>
<keyword evidence="1" id="KW-0862">Zinc</keyword>
<protein>
    <recommendedName>
        <fullName evidence="2">C2H2-type domain-containing protein</fullName>
    </recommendedName>
</protein>
<dbReference type="EMBL" id="KN822018">
    <property type="protein sequence ID" value="KIM66360.1"/>
    <property type="molecule type" value="Genomic_DNA"/>
</dbReference>
<proteinExistence type="predicted"/>
<dbReference type="GO" id="GO:0008270">
    <property type="term" value="F:zinc ion binding"/>
    <property type="evidence" value="ECO:0007669"/>
    <property type="project" value="UniProtKB-KW"/>
</dbReference>
<evidence type="ECO:0000259" key="2">
    <source>
        <dbReference type="PROSITE" id="PS50157"/>
    </source>
</evidence>